<protein>
    <submittedName>
        <fullName evidence="8">Ketoreductase, putative</fullName>
    </submittedName>
</protein>
<reference evidence="8 9" key="1">
    <citation type="journal article" date="2011" name="Genome Biol.">
        <title>Genome sequence of the insect pathogenic fungus Cordyceps militaris, a valued traditional Chinese medicine.</title>
        <authorList>
            <person name="Zheng P."/>
            <person name="Xia Y."/>
            <person name="Xiao G."/>
            <person name="Xiong C."/>
            <person name="Hu X."/>
            <person name="Zhang S."/>
            <person name="Zheng H."/>
            <person name="Huang Y."/>
            <person name="Zhou Y."/>
            <person name="Wang S."/>
            <person name="Zhao G.P."/>
            <person name="Liu X."/>
            <person name="St Leger R.J."/>
            <person name="Wang C."/>
        </authorList>
    </citation>
    <scope>NUCLEOTIDE SEQUENCE [LARGE SCALE GENOMIC DNA]</scope>
    <source>
        <strain evidence="8 9">CM01</strain>
    </source>
</reference>
<dbReference type="PRINTS" id="PR00069">
    <property type="entry name" value="ALDKETRDTASE"/>
</dbReference>
<dbReference type="EMBL" id="JH126402">
    <property type="protein sequence ID" value="EGX92160.1"/>
    <property type="molecule type" value="Genomic_DNA"/>
</dbReference>
<dbReference type="InterPro" id="IPR018170">
    <property type="entry name" value="Aldo/ket_reductase_CS"/>
</dbReference>
<dbReference type="GO" id="GO:0016652">
    <property type="term" value="F:oxidoreductase activity, acting on NAD(P)H as acceptor"/>
    <property type="evidence" value="ECO:0007669"/>
    <property type="project" value="InterPro"/>
</dbReference>
<feature type="domain" description="NADP-dependent oxidoreductase" evidence="7">
    <location>
        <begin position="227"/>
        <end position="288"/>
    </location>
</feature>
<dbReference type="KEGG" id="cmt:CCM_06321"/>
<dbReference type="SUPFAM" id="SSF51430">
    <property type="entry name" value="NAD(P)-linked oxidoreductase"/>
    <property type="match status" value="1"/>
</dbReference>
<dbReference type="InterPro" id="IPR036812">
    <property type="entry name" value="NAD(P)_OxRdtase_dom_sf"/>
</dbReference>
<dbReference type="RefSeq" id="XP_006671524.1">
    <property type="nucleotide sequence ID" value="XM_006671461.1"/>
</dbReference>
<dbReference type="OMA" id="HFRTSWP"/>
<keyword evidence="9" id="KW-1185">Reference proteome</keyword>
<dbReference type="InterPro" id="IPR023210">
    <property type="entry name" value="NADP_OxRdtase_dom"/>
</dbReference>
<dbReference type="InterPro" id="IPR020471">
    <property type="entry name" value="AKR"/>
</dbReference>
<evidence type="ECO:0000313" key="9">
    <source>
        <dbReference type="Proteomes" id="UP000001610"/>
    </source>
</evidence>
<feature type="binding site" evidence="5">
    <location>
        <position position="130"/>
    </location>
    <ligand>
        <name>substrate</name>
    </ligand>
</feature>
<dbReference type="InterPro" id="IPR044494">
    <property type="entry name" value="AKR3C2/3"/>
</dbReference>
<dbReference type="eggNOG" id="KOG1577">
    <property type="taxonomic scope" value="Eukaryota"/>
</dbReference>
<evidence type="ECO:0000256" key="5">
    <source>
        <dbReference type="PIRSR" id="PIRSR000097-2"/>
    </source>
</evidence>
<keyword evidence="3" id="KW-0560">Oxidoreductase</keyword>
<dbReference type="Proteomes" id="UP000001610">
    <property type="component" value="Unassembled WGS sequence"/>
</dbReference>
<evidence type="ECO:0000259" key="7">
    <source>
        <dbReference type="Pfam" id="PF00248"/>
    </source>
</evidence>
<dbReference type="PROSITE" id="PS00798">
    <property type="entry name" value="ALDOKETO_REDUCTASE_1"/>
    <property type="match status" value="1"/>
</dbReference>
<keyword evidence="2" id="KW-0521">NADP</keyword>
<dbReference type="AlphaFoldDB" id="G3JK30"/>
<dbReference type="STRING" id="983644.G3JK30"/>
<feature type="site" description="Lowers pKa of active site Tyr" evidence="6">
    <location>
        <position position="83"/>
    </location>
</feature>
<dbReference type="GeneID" id="18168335"/>
<evidence type="ECO:0000313" key="8">
    <source>
        <dbReference type="EMBL" id="EGX92160.1"/>
    </source>
</evidence>
<dbReference type="GO" id="GO:0016616">
    <property type="term" value="F:oxidoreductase activity, acting on the CH-OH group of donors, NAD or NADP as acceptor"/>
    <property type="evidence" value="ECO:0007669"/>
    <property type="project" value="UniProtKB-ARBA"/>
</dbReference>
<dbReference type="OrthoDB" id="416253at2759"/>
<dbReference type="Gene3D" id="3.20.20.100">
    <property type="entry name" value="NADP-dependent oxidoreductase domain"/>
    <property type="match status" value="1"/>
</dbReference>
<dbReference type="CDD" id="cd19120">
    <property type="entry name" value="AKR_AKR3C2-3"/>
    <property type="match status" value="1"/>
</dbReference>
<dbReference type="PANTHER" id="PTHR43827">
    <property type="entry name" value="2,5-DIKETO-D-GLUCONIC ACID REDUCTASE"/>
    <property type="match status" value="1"/>
</dbReference>
<dbReference type="FunFam" id="3.20.20.100:FF:000002">
    <property type="entry name" value="2,5-diketo-D-gluconic acid reductase A"/>
    <property type="match status" value="1"/>
</dbReference>
<dbReference type="PANTHER" id="PTHR43827:SF3">
    <property type="entry name" value="NADP-DEPENDENT OXIDOREDUCTASE DOMAIN-CONTAINING PROTEIN"/>
    <property type="match status" value="1"/>
</dbReference>
<dbReference type="VEuPathDB" id="FungiDB:CCM_06321"/>
<accession>G3JK30</accession>
<feature type="domain" description="NADP-dependent oxidoreductase" evidence="7">
    <location>
        <begin position="127"/>
        <end position="209"/>
    </location>
</feature>
<feature type="domain" description="NADP-dependent oxidoreductase" evidence="7">
    <location>
        <begin position="20"/>
        <end position="109"/>
    </location>
</feature>
<name>G3JK30_CORMM</name>
<organism evidence="8 9">
    <name type="scientific">Cordyceps militaris (strain CM01)</name>
    <name type="common">Caterpillar fungus</name>
    <dbReference type="NCBI Taxonomy" id="983644"/>
    <lineage>
        <taxon>Eukaryota</taxon>
        <taxon>Fungi</taxon>
        <taxon>Dikarya</taxon>
        <taxon>Ascomycota</taxon>
        <taxon>Pezizomycotina</taxon>
        <taxon>Sordariomycetes</taxon>
        <taxon>Hypocreomycetidae</taxon>
        <taxon>Hypocreales</taxon>
        <taxon>Cordycipitaceae</taxon>
        <taxon>Cordyceps</taxon>
    </lineage>
</organism>
<dbReference type="Pfam" id="PF00248">
    <property type="entry name" value="Aldo_ket_red"/>
    <property type="match status" value="3"/>
</dbReference>
<sequence>MDIPLLPLGDGNKIPLLAFGTGTAWFKEGDASFDHDLAEMVKTALQKGYRHLDCAEMYGTEEEVGVAIQAAGVPREKLFITNKVAQSIDDIHAAVERSLARMKLDYFDLQVPTLTGCGLGVLMAARYLIHVPFFAKSDDDLQRAWKSMEEIKKAGKARSIGVSNYLRADVEATLRGASDPPVLNQIEYHPYLQRANDYVPWLRESGIQVGSFKGLTPAFRCPDGPLREPLANMATAHGTTPAVVLLAWAMQSSVVTVTTTTRPERLEEYARALEITLTETEMAAISDIGRGYHFRTSWPEHFAPDDRS</sequence>
<proteinExistence type="inferred from homology"/>
<dbReference type="PROSITE" id="PS00062">
    <property type="entry name" value="ALDOKETO_REDUCTASE_2"/>
    <property type="match status" value="1"/>
</dbReference>
<dbReference type="FunCoup" id="G3JK30">
    <property type="interactions" value="175"/>
</dbReference>
<evidence type="ECO:0000256" key="2">
    <source>
        <dbReference type="ARBA" id="ARBA00022857"/>
    </source>
</evidence>
<dbReference type="PIRSF" id="PIRSF000097">
    <property type="entry name" value="AKR"/>
    <property type="match status" value="1"/>
</dbReference>
<dbReference type="InParanoid" id="G3JK30"/>
<feature type="active site" description="Proton donor" evidence="4">
    <location>
        <position position="58"/>
    </location>
</feature>
<evidence type="ECO:0000256" key="4">
    <source>
        <dbReference type="PIRSR" id="PIRSR000097-1"/>
    </source>
</evidence>
<gene>
    <name evidence="8" type="ORF">CCM_06321</name>
</gene>
<evidence type="ECO:0000256" key="6">
    <source>
        <dbReference type="PIRSR" id="PIRSR000097-3"/>
    </source>
</evidence>
<evidence type="ECO:0000256" key="1">
    <source>
        <dbReference type="ARBA" id="ARBA00007905"/>
    </source>
</evidence>
<dbReference type="HOGENOM" id="CLU_023205_0_3_1"/>
<evidence type="ECO:0000256" key="3">
    <source>
        <dbReference type="ARBA" id="ARBA00023002"/>
    </source>
</evidence>
<comment type="similarity">
    <text evidence="1">Belongs to the aldo/keto reductase family.</text>
</comment>